<evidence type="ECO:0000256" key="6">
    <source>
        <dbReference type="ARBA" id="ARBA00022763"/>
    </source>
</evidence>
<dbReference type="Gene3D" id="3.30.470.30">
    <property type="entry name" value="DNA ligase/mRNA capping enzyme"/>
    <property type="match status" value="1"/>
</dbReference>
<dbReference type="InterPro" id="IPR050326">
    <property type="entry name" value="NAD_dep_DNA_ligaseB"/>
</dbReference>
<dbReference type="InterPro" id="IPR012310">
    <property type="entry name" value="DNA_ligase_ATP-dep_cent"/>
</dbReference>
<dbReference type="Pfam" id="PF01068">
    <property type="entry name" value="DNA_ligase_A_M"/>
    <property type="match status" value="1"/>
</dbReference>
<evidence type="ECO:0000256" key="3">
    <source>
        <dbReference type="ARBA" id="ARBA00013308"/>
    </source>
</evidence>
<dbReference type="GO" id="GO:0006310">
    <property type="term" value="P:DNA recombination"/>
    <property type="evidence" value="ECO:0007669"/>
    <property type="project" value="InterPro"/>
</dbReference>
<evidence type="ECO:0000256" key="2">
    <source>
        <dbReference type="ARBA" id="ARBA00007572"/>
    </source>
</evidence>
<organism evidence="9">
    <name type="scientific">Pithovirus LCPAC304</name>
    <dbReference type="NCBI Taxonomy" id="2506594"/>
    <lineage>
        <taxon>Viruses</taxon>
        <taxon>Pithoviruses</taxon>
    </lineage>
</organism>
<keyword evidence="6" id="KW-0227">DNA damage</keyword>
<evidence type="ECO:0000256" key="7">
    <source>
        <dbReference type="ARBA" id="ARBA00023204"/>
    </source>
</evidence>
<keyword evidence="7" id="KW-0234">DNA repair</keyword>
<dbReference type="SUPFAM" id="SSF56091">
    <property type="entry name" value="DNA ligase/mRNA capping enzyme, catalytic domain"/>
    <property type="match status" value="1"/>
</dbReference>
<dbReference type="PANTHER" id="PTHR47810:SF1">
    <property type="entry name" value="DNA LIGASE B"/>
    <property type="match status" value="1"/>
</dbReference>
<proteinExistence type="inferred from homology"/>
<sequence>MENKDVTTTKCFLIHPIHHKIKMDDLRNLLPSKDFVLKYPVLYTTTKSGKKRLWSCWLDPDHKAVFRSTDGEVGGKLKDPASRIFKGNTRRTPSEQTEDWAQKKWIQKLDKGYQPDPKDEEGMNIYEKVMAQKALNGGMNRGVKMWGETHITTSTTAGAKDLSQRHYPMLAKKYKDHNKIPAKKGGGEVYGLTTVGKKITFPCFVQTKVDGVRALPRLDGERVILESRNGKDYVHLNHIRDEVRRWLRHKGCENIVLDGEMYIHSLIDKDRECKSVERFQFLSRACKITRTLPHPDEHKVQFHIFDLWDETKTFRERWAFLQSLFEGYDGDILKLVPTYEVSNHSEIEHHMRDFVGETSKREGYEYEGLMVRQSDSLYVTRNGYHCSDLLKYKRFEDEEWEIYDAEPCAGNHAGAIKWKLKKVIDGKERKVCAKQGGDLDISRRLMTEFNADSSRFIGELINIRFNDRSKDKIPRFPSATAIPEDKF</sequence>
<dbReference type="GO" id="GO:0003910">
    <property type="term" value="F:DNA ligase (ATP) activity"/>
    <property type="evidence" value="ECO:0007669"/>
    <property type="project" value="InterPro"/>
</dbReference>
<feature type="domain" description="ATP-dependent DNA ligase family profile" evidence="8">
    <location>
        <begin position="168"/>
        <end position="393"/>
    </location>
</feature>
<dbReference type="GO" id="GO:0006260">
    <property type="term" value="P:DNA replication"/>
    <property type="evidence" value="ECO:0007669"/>
    <property type="project" value="UniProtKB-KW"/>
</dbReference>
<keyword evidence="5" id="KW-0235">DNA replication</keyword>
<dbReference type="EMBL" id="MK500565">
    <property type="protein sequence ID" value="QBK91782.1"/>
    <property type="molecule type" value="Genomic_DNA"/>
</dbReference>
<comment type="cofactor">
    <cofactor evidence="1">
        <name>a divalent metal cation</name>
        <dbReference type="ChEBI" id="CHEBI:60240"/>
    </cofactor>
</comment>
<dbReference type="InterPro" id="IPR012340">
    <property type="entry name" value="NA-bd_OB-fold"/>
</dbReference>
<evidence type="ECO:0000256" key="4">
    <source>
        <dbReference type="ARBA" id="ARBA00022598"/>
    </source>
</evidence>
<comment type="similarity">
    <text evidence="2">Belongs to the ATP-dependent DNA ligase family.</text>
</comment>
<name>A0A481Z8T0_9VIRU</name>
<evidence type="ECO:0000259" key="8">
    <source>
        <dbReference type="Pfam" id="PF01068"/>
    </source>
</evidence>
<reference evidence="9" key="1">
    <citation type="journal article" date="2019" name="MBio">
        <title>Virus Genomes from Deep Sea Sediments Expand the Ocean Megavirome and Support Independent Origins of Viral Gigantism.</title>
        <authorList>
            <person name="Backstrom D."/>
            <person name="Yutin N."/>
            <person name="Jorgensen S.L."/>
            <person name="Dharamshi J."/>
            <person name="Homa F."/>
            <person name="Zaremba-Niedwiedzka K."/>
            <person name="Spang A."/>
            <person name="Wolf Y.I."/>
            <person name="Koonin E.V."/>
            <person name="Ettema T.J."/>
        </authorList>
    </citation>
    <scope>NUCLEOTIDE SEQUENCE</scope>
</reference>
<gene>
    <name evidence="9" type="ORF">LCPAC304_01200</name>
</gene>
<dbReference type="GO" id="GO:0006281">
    <property type="term" value="P:DNA repair"/>
    <property type="evidence" value="ECO:0007669"/>
    <property type="project" value="UniProtKB-KW"/>
</dbReference>
<dbReference type="SUPFAM" id="SSF50249">
    <property type="entry name" value="Nucleic acid-binding proteins"/>
    <property type="match status" value="1"/>
</dbReference>
<dbReference type="GO" id="GO:0005524">
    <property type="term" value="F:ATP binding"/>
    <property type="evidence" value="ECO:0007669"/>
    <property type="project" value="InterPro"/>
</dbReference>
<evidence type="ECO:0000256" key="1">
    <source>
        <dbReference type="ARBA" id="ARBA00001968"/>
    </source>
</evidence>
<evidence type="ECO:0000256" key="5">
    <source>
        <dbReference type="ARBA" id="ARBA00022705"/>
    </source>
</evidence>
<keyword evidence="4 9" id="KW-0436">Ligase</keyword>
<dbReference type="PANTHER" id="PTHR47810">
    <property type="entry name" value="DNA LIGASE"/>
    <property type="match status" value="1"/>
</dbReference>
<protein>
    <recommendedName>
        <fullName evidence="3">DNA ligase</fullName>
    </recommendedName>
</protein>
<accession>A0A481Z8T0</accession>
<evidence type="ECO:0000313" key="9">
    <source>
        <dbReference type="EMBL" id="QBK91782.1"/>
    </source>
</evidence>